<proteinExistence type="predicted"/>
<dbReference type="RefSeq" id="WP_248152975.1">
    <property type="nucleotide sequence ID" value="NZ_BAAAOF010000006.1"/>
</dbReference>
<gene>
    <name evidence="2" type="ORF">GCM10009775_30100</name>
</gene>
<dbReference type="EMBL" id="BAAAOF010000006">
    <property type="protein sequence ID" value="GAA1936183.1"/>
    <property type="molecule type" value="Genomic_DNA"/>
</dbReference>
<organism evidence="2 3">
    <name type="scientific">Microbacterium aoyamense</name>
    <dbReference type="NCBI Taxonomy" id="344166"/>
    <lineage>
        <taxon>Bacteria</taxon>
        <taxon>Bacillati</taxon>
        <taxon>Actinomycetota</taxon>
        <taxon>Actinomycetes</taxon>
        <taxon>Micrococcales</taxon>
        <taxon>Microbacteriaceae</taxon>
        <taxon>Microbacterium</taxon>
    </lineage>
</organism>
<dbReference type="InterPro" id="IPR000835">
    <property type="entry name" value="HTH_MarR-typ"/>
</dbReference>
<dbReference type="Pfam" id="PF12802">
    <property type="entry name" value="MarR_2"/>
    <property type="match status" value="1"/>
</dbReference>
<sequence>MDHDEATQVASRAVERLRLAEARLARRRQTDCGPSETARAAMRFVWEKSDAGDNATPTEIAEHVGISTPSVTSMLNRLHAGGMISFIPNPADGRSKLVVPYDRSVHPDEIDPLGASIRSFAEDLGPDEAAVVAQFVERLIAAIDLECT</sequence>
<evidence type="ECO:0000313" key="2">
    <source>
        <dbReference type="EMBL" id="GAA1936183.1"/>
    </source>
</evidence>
<dbReference type="Proteomes" id="UP001501343">
    <property type="component" value="Unassembled WGS sequence"/>
</dbReference>
<dbReference type="SUPFAM" id="SSF46785">
    <property type="entry name" value="Winged helix' DNA-binding domain"/>
    <property type="match status" value="1"/>
</dbReference>
<dbReference type="InterPro" id="IPR036388">
    <property type="entry name" value="WH-like_DNA-bd_sf"/>
</dbReference>
<reference evidence="2 3" key="1">
    <citation type="journal article" date="2019" name="Int. J. Syst. Evol. Microbiol.">
        <title>The Global Catalogue of Microorganisms (GCM) 10K type strain sequencing project: providing services to taxonomists for standard genome sequencing and annotation.</title>
        <authorList>
            <consortium name="The Broad Institute Genomics Platform"/>
            <consortium name="The Broad Institute Genome Sequencing Center for Infectious Disease"/>
            <person name="Wu L."/>
            <person name="Ma J."/>
        </authorList>
    </citation>
    <scope>NUCLEOTIDE SEQUENCE [LARGE SCALE GENOMIC DNA]</scope>
    <source>
        <strain evidence="2 3">JCM 14900</strain>
    </source>
</reference>
<feature type="domain" description="HTH marR-type" evidence="1">
    <location>
        <begin position="27"/>
        <end position="129"/>
    </location>
</feature>
<name>A0ABN2PZP7_9MICO</name>
<keyword evidence="3" id="KW-1185">Reference proteome</keyword>
<dbReference type="InterPro" id="IPR036390">
    <property type="entry name" value="WH_DNA-bd_sf"/>
</dbReference>
<protein>
    <recommendedName>
        <fullName evidence="1">HTH marR-type domain-containing protein</fullName>
    </recommendedName>
</protein>
<accession>A0ABN2PZP7</accession>
<evidence type="ECO:0000313" key="3">
    <source>
        <dbReference type="Proteomes" id="UP001501343"/>
    </source>
</evidence>
<dbReference type="SMART" id="SM00347">
    <property type="entry name" value="HTH_MARR"/>
    <property type="match status" value="1"/>
</dbReference>
<evidence type="ECO:0000259" key="1">
    <source>
        <dbReference type="SMART" id="SM00347"/>
    </source>
</evidence>
<comment type="caution">
    <text evidence="2">The sequence shown here is derived from an EMBL/GenBank/DDBJ whole genome shotgun (WGS) entry which is preliminary data.</text>
</comment>
<dbReference type="Gene3D" id="1.10.10.10">
    <property type="entry name" value="Winged helix-like DNA-binding domain superfamily/Winged helix DNA-binding domain"/>
    <property type="match status" value="1"/>
</dbReference>